<evidence type="ECO:0008006" key="3">
    <source>
        <dbReference type="Google" id="ProtNLM"/>
    </source>
</evidence>
<evidence type="ECO:0000313" key="2">
    <source>
        <dbReference type="Proteomes" id="UP000322530"/>
    </source>
</evidence>
<dbReference type="AlphaFoldDB" id="A0A5A5T715"/>
<dbReference type="Proteomes" id="UP000322530">
    <property type="component" value="Unassembled WGS sequence"/>
</dbReference>
<proteinExistence type="predicted"/>
<evidence type="ECO:0000313" key="1">
    <source>
        <dbReference type="EMBL" id="GCF07271.1"/>
    </source>
</evidence>
<keyword evidence="2" id="KW-1185">Reference proteome</keyword>
<protein>
    <recommendedName>
        <fullName evidence="3">N-acetyltransferase domain-containing protein</fullName>
    </recommendedName>
</protein>
<reference evidence="1 2" key="1">
    <citation type="submission" date="2019-01" db="EMBL/GenBank/DDBJ databases">
        <title>Draft genome sequence of Dictyobacter sp. Uno17.</title>
        <authorList>
            <person name="Wang C.M."/>
            <person name="Zheng Y."/>
            <person name="Sakai Y."/>
            <person name="Abe K."/>
            <person name="Yokota A."/>
            <person name="Yabe S."/>
        </authorList>
    </citation>
    <scope>NUCLEOTIDE SEQUENCE [LARGE SCALE GENOMIC DNA]</scope>
    <source>
        <strain evidence="1 2">Uno17</strain>
    </source>
</reference>
<dbReference type="EMBL" id="BIXY01000008">
    <property type="protein sequence ID" value="GCF07271.1"/>
    <property type="molecule type" value="Genomic_DNA"/>
</dbReference>
<accession>A0A5A5T715</accession>
<dbReference type="OrthoDB" id="146394at2"/>
<comment type="caution">
    <text evidence="1">The sequence shown here is derived from an EMBL/GenBank/DDBJ whole genome shotgun (WGS) entry which is preliminary data.</text>
</comment>
<dbReference type="RefSeq" id="WP_149400304.1">
    <property type="nucleotide sequence ID" value="NZ_BIXY01000008.1"/>
</dbReference>
<name>A0A5A5T715_9CHLR</name>
<sequence>MQSTQDISFGRSSKSDQEEEMEIGIRFFSSTYITPLTERIRLQEKNSYSFHSLKIHQRVVGYFSLFCFTPEFQDSLLCGTCIERDISLEHVLAFSQQKPFDVYVDVIVVDPELPAHLRNFYAGLLILYYTDLILHLSDNGYCIEHIYTVTTTPEGARLSQKLGMQPMLNKSHIPDRLPWVCNFKQNGYPIYRQLKERLVRNRNKYTAIKHDIS</sequence>
<organism evidence="1 2">
    <name type="scientific">Dictyobacter arantiisoli</name>
    <dbReference type="NCBI Taxonomy" id="2014874"/>
    <lineage>
        <taxon>Bacteria</taxon>
        <taxon>Bacillati</taxon>
        <taxon>Chloroflexota</taxon>
        <taxon>Ktedonobacteria</taxon>
        <taxon>Ktedonobacterales</taxon>
        <taxon>Dictyobacteraceae</taxon>
        <taxon>Dictyobacter</taxon>
    </lineage>
</organism>
<gene>
    <name evidence="1" type="ORF">KDI_08350</name>
</gene>